<reference evidence="2" key="1">
    <citation type="submission" date="2021-02" db="EMBL/GenBank/DDBJ databases">
        <title>Activity-based single-cell genomes from oceanic crustal fluid captures similar information to metagenomic and metatranscriptomic surveys with orders of magnitude less sampling.</title>
        <authorList>
            <person name="D'Angelo T.S."/>
            <person name="Orcutt B.N."/>
        </authorList>
    </citation>
    <scope>NUCLEOTIDE SEQUENCE [LARGE SCALE GENOMIC DNA]</scope>
    <source>
        <strain evidence="2">AH-315-J10</strain>
    </source>
</reference>
<sequence>MSRPVRVGATVDDDVTAQLDADGAELFWRHDLASALALISRDGVWDMLPEHGGGRRLTVEGISVGVFHLFVTADELDPRPDALVVYAVISGPMAFRNWPNRQEPPRSPARQMAHQPSRSDGVG</sequence>
<keyword evidence="3" id="KW-1185">Reference proteome</keyword>
<evidence type="ECO:0000256" key="1">
    <source>
        <dbReference type="SAM" id="MobiDB-lite"/>
    </source>
</evidence>
<protein>
    <submittedName>
        <fullName evidence="2">Uncharacterized protein</fullName>
    </submittedName>
</protein>
<accession>A0ABS3ATM9</accession>
<name>A0ABS3ATM9_9ACTN</name>
<comment type="caution">
    <text evidence="2">The sequence shown here is derived from an EMBL/GenBank/DDBJ whole genome shotgun (WGS) entry which is preliminary data.</text>
</comment>
<dbReference type="EMBL" id="JAFIUH010000006">
    <property type="protein sequence ID" value="MBN4059595.1"/>
    <property type="molecule type" value="Genomic_DNA"/>
</dbReference>
<proteinExistence type="predicted"/>
<evidence type="ECO:0000313" key="3">
    <source>
        <dbReference type="Proteomes" id="UP000724964"/>
    </source>
</evidence>
<feature type="region of interest" description="Disordered" evidence="1">
    <location>
        <begin position="95"/>
        <end position="123"/>
    </location>
</feature>
<evidence type="ECO:0000313" key="2">
    <source>
        <dbReference type="EMBL" id="MBN4059595.1"/>
    </source>
</evidence>
<feature type="compositionally biased region" description="Polar residues" evidence="1">
    <location>
        <begin position="114"/>
        <end position="123"/>
    </location>
</feature>
<gene>
    <name evidence="2" type="ORF">JYT35_00585</name>
</gene>
<dbReference type="Proteomes" id="UP000724964">
    <property type="component" value="Unassembled WGS sequence"/>
</dbReference>
<organism evidence="2 3">
    <name type="scientific">Acidimicrobium ferrooxidans</name>
    <dbReference type="NCBI Taxonomy" id="53635"/>
    <lineage>
        <taxon>Bacteria</taxon>
        <taxon>Bacillati</taxon>
        <taxon>Actinomycetota</taxon>
        <taxon>Acidimicrobiia</taxon>
        <taxon>Acidimicrobiales</taxon>
        <taxon>Acidimicrobiaceae</taxon>
        <taxon>Acidimicrobium</taxon>
    </lineage>
</organism>